<organism evidence="3 4">
    <name type="scientific">Hymenoscyphus fraxineus</name>
    <dbReference type="NCBI Taxonomy" id="746836"/>
    <lineage>
        <taxon>Eukaryota</taxon>
        <taxon>Fungi</taxon>
        <taxon>Dikarya</taxon>
        <taxon>Ascomycota</taxon>
        <taxon>Pezizomycotina</taxon>
        <taxon>Leotiomycetes</taxon>
        <taxon>Helotiales</taxon>
        <taxon>Helotiaceae</taxon>
        <taxon>Hymenoscyphus</taxon>
    </lineage>
</organism>
<keyword evidence="2" id="KW-0732">Signal</keyword>
<proteinExistence type="predicted"/>
<feature type="region of interest" description="Disordered" evidence="1">
    <location>
        <begin position="47"/>
        <end position="282"/>
    </location>
</feature>
<reference evidence="3" key="1">
    <citation type="submission" date="2021-07" db="EMBL/GenBank/DDBJ databases">
        <authorList>
            <person name="Durling M."/>
        </authorList>
    </citation>
    <scope>NUCLEOTIDE SEQUENCE</scope>
</reference>
<gene>
    <name evidence="3" type="ORF">HYFRA_00010202</name>
</gene>
<evidence type="ECO:0000313" key="4">
    <source>
        <dbReference type="Proteomes" id="UP000696280"/>
    </source>
</evidence>
<dbReference type="AlphaFoldDB" id="A0A9N9PSI9"/>
<evidence type="ECO:0000313" key="3">
    <source>
        <dbReference type="EMBL" id="CAG8953453.1"/>
    </source>
</evidence>
<name>A0A9N9PSI9_9HELO</name>
<evidence type="ECO:0000256" key="1">
    <source>
        <dbReference type="SAM" id="MobiDB-lite"/>
    </source>
</evidence>
<keyword evidence="4" id="KW-1185">Reference proteome</keyword>
<feature type="chain" id="PRO_5040455471" evidence="2">
    <location>
        <begin position="21"/>
        <end position="282"/>
    </location>
</feature>
<evidence type="ECO:0000256" key="2">
    <source>
        <dbReference type="SAM" id="SignalP"/>
    </source>
</evidence>
<dbReference type="OrthoDB" id="10534084at2759"/>
<feature type="compositionally biased region" description="Basic and acidic residues" evidence="1">
    <location>
        <begin position="249"/>
        <end position="258"/>
    </location>
</feature>
<protein>
    <submittedName>
        <fullName evidence="3">Uncharacterized protein</fullName>
    </submittedName>
</protein>
<feature type="compositionally biased region" description="Basic and acidic residues" evidence="1">
    <location>
        <begin position="229"/>
        <end position="240"/>
    </location>
</feature>
<sequence length="282" mass="30712">MKFLHCPVTLVFTSALLVTALVIDKDKTLQLRSPCLNDCNPEAAFIEKRHGSIATPPKESGGDGPGMGKRNTKRHGDIATPPKESGGDGPGMGKRNTKRHGDIATSPKESGAGRPSLPGMSKRGGPITHEKRKVESPGSLPYSKCLDCEDSKHNKRDGNLRSTKEKRKVTHEGQPPFTGNEKRKVESRDQPPYSKCLDCEDSKHNKRMVISEGAPPVGGPVEPHITKARNTENEKRKVTHEGQPPFTGNEKRKVESRDQPPYSTCLDCDSATGKKAGSRKGH</sequence>
<accession>A0A9N9PSI9</accession>
<comment type="caution">
    <text evidence="3">The sequence shown here is derived from an EMBL/GenBank/DDBJ whole genome shotgun (WGS) entry which is preliminary data.</text>
</comment>
<feature type="compositionally biased region" description="Low complexity" evidence="1">
    <location>
        <begin position="212"/>
        <end position="223"/>
    </location>
</feature>
<feature type="compositionally biased region" description="Basic and acidic residues" evidence="1">
    <location>
        <begin position="146"/>
        <end position="163"/>
    </location>
</feature>
<feature type="signal peptide" evidence="2">
    <location>
        <begin position="1"/>
        <end position="20"/>
    </location>
</feature>
<dbReference type="Proteomes" id="UP000696280">
    <property type="component" value="Unassembled WGS sequence"/>
</dbReference>
<dbReference type="EMBL" id="CAJVRL010000050">
    <property type="protein sequence ID" value="CAG8953453.1"/>
    <property type="molecule type" value="Genomic_DNA"/>
</dbReference>
<feature type="compositionally biased region" description="Basic and acidic residues" evidence="1">
    <location>
        <begin position="180"/>
        <end position="189"/>
    </location>
</feature>